<accession>A0A4D6L220</accession>
<dbReference type="EMBL" id="CP039346">
    <property type="protein sequence ID" value="QCD82551.1"/>
    <property type="molecule type" value="Genomic_DNA"/>
</dbReference>
<protein>
    <submittedName>
        <fullName evidence="2">Uncharacterized protein</fullName>
    </submittedName>
</protein>
<organism evidence="2 3">
    <name type="scientific">Vigna unguiculata</name>
    <name type="common">Cowpea</name>
    <dbReference type="NCBI Taxonomy" id="3917"/>
    <lineage>
        <taxon>Eukaryota</taxon>
        <taxon>Viridiplantae</taxon>
        <taxon>Streptophyta</taxon>
        <taxon>Embryophyta</taxon>
        <taxon>Tracheophyta</taxon>
        <taxon>Spermatophyta</taxon>
        <taxon>Magnoliopsida</taxon>
        <taxon>eudicotyledons</taxon>
        <taxon>Gunneridae</taxon>
        <taxon>Pentapetalae</taxon>
        <taxon>rosids</taxon>
        <taxon>fabids</taxon>
        <taxon>Fabales</taxon>
        <taxon>Fabaceae</taxon>
        <taxon>Papilionoideae</taxon>
        <taxon>50 kb inversion clade</taxon>
        <taxon>NPAAA clade</taxon>
        <taxon>indigoferoid/millettioid clade</taxon>
        <taxon>Phaseoleae</taxon>
        <taxon>Vigna</taxon>
    </lineage>
</organism>
<gene>
    <name evidence="2" type="ORF">DEO72_LG2g2891</name>
</gene>
<evidence type="ECO:0000313" key="2">
    <source>
        <dbReference type="EMBL" id="QCD82551.1"/>
    </source>
</evidence>
<evidence type="ECO:0000256" key="1">
    <source>
        <dbReference type="SAM" id="Phobius"/>
    </source>
</evidence>
<keyword evidence="1" id="KW-0472">Membrane</keyword>
<reference evidence="2 3" key="1">
    <citation type="submission" date="2019-04" db="EMBL/GenBank/DDBJ databases">
        <title>An improved genome assembly and genetic linkage map for asparagus bean, Vigna unguiculata ssp. sesquipedialis.</title>
        <authorList>
            <person name="Xia Q."/>
            <person name="Zhang R."/>
            <person name="Dong Y."/>
        </authorList>
    </citation>
    <scope>NUCLEOTIDE SEQUENCE [LARGE SCALE GENOMIC DNA]</scope>
    <source>
        <tissue evidence="2">Leaf</tissue>
    </source>
</reference>
<sequence>MEGVQGRSDKLQGAGAVNPRSRLRVWFIRACSSIVLWTCLFQLVTVSELWRSHFFLEITSRIHNTIQSPLQTNNELAQPPPTFLPPS</sequence>
<keyword evidence="3" id="KW-1185">Reference proteome</keyword>
<keyword evidence="1" id="KW-1133">Transmembrane helix</keyword>
<name>A0A4D6L220_VIGUN</name>
<dbReference type="Proteomes" id="UP000501690">
    <property type="component" value="Linkage Group LG2"/>
</dbReference>
<evidence type="ECO:0000313" key="3">
    <source>
        <dbReference type="Proteomes" id="UP000501690"/>
    </source>
</evidence>
<proteinExistence type="predicted"/>
<feature type="transmembrane region" description="Helical" evidence="1">
    <location>
        <begin position="26"/>
        <end position="46"/>
    </location>
</feature>
<keyword evidence="1" id="KW-0812">Transmembrane</keyword>
<dbReference type="AlphaFoldDB" id="A0A4D6L220"/>